<proteinExistence type="predicted"/>
<dbReference type="InterPro" id="IPR011965">
    <property type="entry name" value="PaaX_trns_reg"/>
</dbReference>
<dbReference type="AlphaFoldDB" id="A0A4R7P6B9"/>
<evidence type="ECO:0000313" key="5">
    <source>
        <dbReference type="Proteomes" id="UP000295341"/>
    </source>
</evidence>
<dbReference type="Proteomes" id="UP000295341">
    <property type="component" value="Unassembled WGS sequence"/>
</dbReference>
<dbReference type="InterPro" id="IPR013225">
    <property type="entry name" value="PaaX_C"/>
</dbReference>
<dbReference type="Pfam" id="PF20803">
    <property type="entry name" value="PaaX_M"/>
    <property type="match status" value="1"/>
</dbReference>
<dbReference type="PANTHER" id="PTHR30319:SF1">
    <property type="entry name" value="TRANSCRIPTIONAL REPRESSOR PAAX"/>
    <property type="match status" value="1"/>
</dbReference>
<dbReference type="EMBL" id="SOBT01000009">
    <property type="protein sequence ID" value="TDU28989.1"/>
    <property type="molecule type" value="Genomic_DNA"/>
</dbReference>
<dbReference type="Pfam" id="PF08223">
    <property type="entry name" value="PaaX_C"/>
    <property type="match status" value="1"/>
</dbReference>
<dbReference type="Pfam" id="PF07848">
    <property type="entry name" value="PaaX"/>
    <property type="match status" value="1"/>
</dbReference>
<feature type="domain" description="Transcriptional repressor PaaX-like central Cas2-like" evidence="3">
    <location>
        <begin position="110"/>
        <end position="183"/>
    </location>
</feature>
<dbReference type="OrthoDB" id="2270427at2"/>
<evidence type="ECO:0000259" key="2">
    <source>
        <dbReference type="Pfam" id="PF08223"/>
    </source>
</evidence>
<organism evidence="4 5">
    <name type="scientific">Panacagrimonas perspica</name>
    <dbReference type="NCBI Taxonomy" id="381431"/>
    <lineage>
        <taxon>Bacteria</taxon>
        <taxon>Pseudomonadati</taxon>
        <taxon>Pseudomonadota</taxon>
        <taxon>Gammaproteobacteria</taxon>
        <taxon>Nevskiales</taxon>
        <taxon>Nevskiaceae</taxon>
        <taxon>Panacagrimonas</taxon>
    </lineage>
</organism>
<dbReference type="Gene3D" id="3.30.70.2650">
    <property type="match status" value="1"/>
</dbReference>
<accession>A0A4R7P6B9</accession>
<dbReference type="NCBIfam" id="TIGR02277">
    <property type="entry name" value="PaaX_trns_reg"/>
    <property type="match status" value="1"/>
</dbReference>
<dbReference type="GO" id="GO:0006351">
    <property type="term" value="P:DNA-templated transcription"/>
    <property type="evidence" value="ECO:0007669"/>
    <property type="project" value="InterPro"/>
</dbReference>
<reference evidence="4 5" key="1">
    <citation type="submission" date="2019-03" db="EMBL/GenBank/DDBJ databases">
        <title>Genomic Encyclopedia of Type Strains, Phase IV (KMG-IV): sequencing the most valuable type-strain genomes for metagenomic binning, comparative biology and taxonomic classification.</title>
        <authorList>
            <person name="Goeker M."/>
        </authorList>
    </citation>
    <scope>NUCLEOTIDE SEQUENCE [LARGE SCALE GENOMIC DNA]</scope>
    <source>
        <strain evidence="4 5">DSM 26377</strain>
    </source>
</reference>
<evidence type="ECO:0000259" key="3">
    <source>
        <dbReference type="Pfam" id="PF20803"/>
    </source>
</evidence>
<dbReference type="PANTHER" id="PTHR30319">
    <property type="entry name" value="PHENYLACETIC ACID REGULATOR-RELATED TRANSCRIPTIONAL REPRESSOR"/>
    <property type="match status" value="1"/>
</dbReference>
<evidence type="ECO:0000313" key="4">
    <source>
        <dbReference type="EMBL" id="TDU28989.1"/>
    </source>
</evidence>
<dbReference type="InterPro" id="IPR036388">
    <property type="entry name" value="WH-like_DNA-bd_sf"/>
</dbReference>
<dbReference type="InterPro" id="IPR012906">
    <property type="entry name" value="PaaX-like_N"/>
</dbReference>
<dbReference type="PIRSF" id="PIRSF020623">
    <property type="entry name" value="PaaX"/>
    <property type="match status" value="1"/>
</dbReference>
<name>A0A4R7P6B9_9GAMM</name>
<feature type="domain" description="Transcriptional repressor PaaX-like C-terminal" evidence="2">
    <location>
        <begin position="197"/>
        <end position="285"/>
    </location>
</feature>
<gene>
    <name evidence="4" type="ORF">DFR24_3371</name>
</gene>
<sequence>MPAAKIPSLADWIKSYLKEEEPRSKSLIVSVFGDSIAPHSPGLWLSELIQLMEPLGVNERLVRTSAFRLIEEKWLTARRDGRRSHYMLTESGSRRFEIAYSRIYTPPQIEWDGNWTLVLLPRNGDSPPERLELRRELEWEGFASPTPGLLLHPSANLEILKRVLDELRLADRAIVLRAQSLEEFTPEPTATLVSRCWDFTDIGNRYRQFIARFQPLLTRLRLTELSDEQAFVVQTLLIHSFRRATLHDPRLPVSMLPSDWIGYQAYQLCRDIYQLTYRPARAHLASVTEAPKMLVGSSVLRSPVQQRFGGLA</sequence>
<evidence type="ECO:0000259" key="1">
    <source>
        <dbReference type="Pfam" id="PF07848"/>
    </source>
</evidence>
<dbReference type="InterPro" id="IPR048846">
    <property type="entry name" value="PaaX-like_central"/>
</dbReference>
<protein>
    <submittedName>
        <fullName evidence="4">PaaX family transcriptional regulator</fullName>
    </submittedName>
</protein>
<dbReference type="RefSeq" id="WP_133882498.1">
    <property type="nucleotide sequence ID" value="NZ_MWIN01000018.1"/>
</dbReference>
<comment type="caution">
    <text evidence="4">The sequence shown here is derived from an EMBL/GenBank/DDBJ whole genome shotgun (WGS) entry which is preliminary data.</text>
</comment>
<feature type="domain" description="Transcriptional repressor PaaX-like N-terminal" evidence="1">
    <location>
        <begin position="23"/>
        <end position="92"/>
    </location>
</feature>
<dbReference type="Gene3D" id="1.10.10.10">
    <property type="entry name" value="Winged helix-like DNA-binding domain superfamily/Winged helix DNA-binding domain"/>
    <property type="match status" value="1"/>
</dbReference>
<dbReference type="Gene3D" id="1.20.58.1460">
    <property type="match status" value="1"/>
</dbReference>
<keyword evidence="5" id="KW-1185">Reference proteome</keyword>